<accession>A0A812PW83</accession>
<dbReference type="PANTHER" id="PTHR45856:SF11">
    <property type="entry name" value="FUNGAL LIPASE-LIKE DOMAIN-CONTAINING PROTEIN"/>
    <property type="match status" value="1"/>
</dbReference>
<dbReference type="PANTHER" id="PTHR45856">
    <property type="entry name" value="ALPHA/BETA-HYDROLASES SUPERFAMILY PROTEIN"/>
    <property type="match status" value="1"/>
</dbReference>
<sequence>MGLGASNLAQFRSVCEVGGKVVGVPHNAEKVLVVDPGTGQASSIDLPFSIAASKKNKFASVCRVNGKAVVVPYNSEKVLVVDPETRKASAIDLPASIDAKKDYKFVSVCSIDGKAVAVPWNAEKILVVDPAAGQASAIDLPAGVDERKELKFLSAINVNGKVLAVPYNAEKILLVDPVAKQATAIDLPEGVAASTAWKFGSVCDVNGLAVAAPCDAEKILVVDPATSQASAIELPEGIDAKKDYKFVSVCAVNGKAVAVQYNAEKSLVVDPATGSASAIDHPADIDATRTFKFGSVCDVNGKAVAVPWNAEKVLVIDPAGGQASTIDLPAGIDARKGTKFLSESVCNVNGEALAVPYNAEKILKVDPATGQASTIDLPNLKGRNLNLSLHSDVHRKPEFTDLVASVLSYWIYTDEPEPPRMEHAAMEVHKVIQPGELGSAVKIATVTAELPSEKVLYVVSKGTSYILDFLNWNLELDHAATQDRDFFVHRGAIGVVQNAQFWNESTFLERLRAAKEQGVQKLVFTGHSLGGMHAAVLLYTFWKKMTSPPPASEASDVRALLGSVDVRCTTFGAPMVFGGSSQQAKDFQAFARVHAVNYIHANDPCPRAWGALDLRRFVEVAAKNVQNGLVDELGCIVGGVASRVVAEAARQVLKRPDFHLVEDFARKYAHFVQLKVLSPQNPESQFFAWKDFKLTPECLKDHSVQTYVNQLFNAFDDTRPACHVHSQPFEEVETSESPLARARMAYA</sequence>
<organism evidence="2 3">
    <name type="scientific">Symbiodinium natans</name>
    <dbReference type="NCBI Taxonomy" id="878477"/>
    <lineage>
        <taxon>Eukaryota</taxon>
        <taxon>Sar</taxon>
        <taxon>Alveolata</taxon>
        <taxon>Dinophyceae</taxon>
        <taxon>Suessiales</taxon>
        <taxon>Symbiodiniaceae</taxon>
        <taxon>Symbiodinium</taxon>
    </lineage>
</organism>
<dbReference type="SUPFAM" id="SSF63829">
    <property type="entry name" value="Calcium-dependent phosphotriesterase"/>
    <property type="match status" value="1"/>
</dbReference>
<protein>
    <recommendedName>
        <fullName evidence="1">Fungal lipase-type domain-containing protein</fullName>
    </recommendedName>
</protein>
<name>A0A812PW83_9DINO</name>
<keyword evidence="3" id="KW-1185">Reference proteome</keyword>
<dbReference type="GO" id="GO:0006629">
    <property type="term" value="P:lipid metabolic process"/>
    <property type="evidence" value="ECO:0007669"/>
    <property type="project" value="InterPro"/>
</dbReference>
<feature type="domain" description="Fungal lipase-type" evidence="1">
    <location>
        <begin position="458"/>
        <end position="608"/>
    </location>
</feature>
<proteinExistence type="predicted"/>
<dbReference type="Proteomes" id="UP000604046">
    <property type="component" value="Unassembled WGS sequence"/>
</dbReference>
<dbReference type="EMBL" id="CAJNDS010002184">
    <property type="protein sequence ID" value="CAE7362893.1"/>
    <property type="molecule type" value="Genomic_DNA"/>
</dbReference>
<dbReference type="OrthoDB" id="426718at2759"/>
<dbReference type="AlphaFoldDB" id="A0A812PW83"/>
<dbReference type="InterPro" id="IPR051218">
    <property type="entry name" value="Sec_MonoDiacylglyc_Lipase"/>
</dbReference>
<comment type="caution">
    <text evidence="2">The sequence shown here is derived from an EMBL/GenBank/DDBJ whole genome shotgun (WGS) entry which is preliminary data.</text>
</comment>
<dbReference type="InterPro" id="IPR002921">
    <property type="entry name" value="Fungal_lipase-type"/>
</dbReference>
<dbReference type="InterPro" id="IPR029058">
    <property type="entry name" value="AB_hydrolase_fold"/>
</dbReference>
<evidence type="ECO:0000313" key="2">
    <source>
        <dbReference type="EMBL" id="CAE7362893.1"/>
    </source>
</evidence>
<reference evidence="2" key="1">
    <citation type="submission" date="2021-02" db="EMBL/GenBank/DDBJ databases">
        <authorList>
            <person name="Dougan E. K."/>
            <person name="Rhodes N."/>
            <person name="Thang M."/>
            <person name="Chan C."/>
        </authorList>
    </citation>
    <scope>NUCLEOTIDE SEQUENCE</scope>
</reference>
<dbReference type="Pfam" id="PF01764">
    <property type="entry name" value="Lipase_3"/>
    <property type="match status" value="1"/>
</dbReference>
<gene>
    <name evidence="2" type="ORF">SNAT2548_LOCUS19583</name>
</gene>
<evidence type="ECO:0000259" key="1">
    <source>
        <dbReference type="Pfam" id="PF01764"/>
    </source>
</evidence>
<dbReference type="SUPFAM" id="SSF53474">
    <property type="entry name" value="alpha/beta-Hydrolases"/>
    <property type="match status" value="1"/>
</dbReference>
<evidence type="ECO:0000313" key="3">
    <source>
        <dbReference type="Proteomes" id="UP000604046"/>
    </source>
</evidence>
<dbReference type="Gene3D" id="3.40.50.1820">
    <property type="entry name" value="alpha/beta hydrolase"/>
    <property type="match status" value="1"/>
</dbReference>